<dbReference type="Proteomes" id="UP000264883">
    <property type="component" value="Chromosome"/>
</dbReference>
<dbReference type="EMBL" id="CP016786">
    <property type="protein sequence ID" value="ASW42672.1"/>
    <property type="molecule type" value="Genomic_DNA"/>
</dbReference>
<dbReference type="OrthoDB" id="1930985at2"/>
<proteinExistence type="predicted"/>
<evidence type="ECO:0008006" key="3">
    <source>
        <dbReference type="Google" id="ProtNLM"/>
    </source>
</evidence>
<organism evidence="1 2">
    <name type="scientific">Clostridium isatidis</name>
    <dbReference type="NCBI Taxonomy" id="182773"/>
    <lineage>
        <taxon>Bacteria</taxon>
        <taxon>Bacillati</taxon>
        <taxon>Bacillota</taxon>
        <taxon>Clostridia</taxon>
        <taxon>Eubacteriales</taxon>
        <taxon>Clostridiaceae</taxon>
        <taxon>Clostridium</taxon>
    </lineage>
</organism>
<sequence>MKRKNKKGSVLVEAIISLSILLLAGVLSTNLLKYMQNSFLMREERESANRFAYSIENEIKYNLKIEDILNELDNRDCLKYEFSEENFRKLLTMPLFSLTKGEGVEIKIKNSNEDNTILLINITIKDNKGDTISEREFTKTNWI</sequence>
<name>A0A343JAW4_9CLOT</name>
<dbReference type="RefSeq" id="WP_119864806.1">
    <property type="nucleotide sequence ID" value="NZ_CP016786.1"/>
</dbReference>
<accession>A0A343JAW4</accession>
<dbReference type="KEGG" id="cia:BEN51_04010"/>
<protein>
    <recommendedName>
        <fullName evidence="3">Prepilin-type N-terminal cleavage/methylation domain-containing protein</fullName>
    </recommendedName>
</protein>
<gene>
    <name evidence="1" type="ORF">BEN51_04010</name>
</gene>
<evidence type="ECO:0000313" key="2">
    <source>
        <dbReference type="Proteomes" id="UP000264883"/>
    </source>
</evidence>
<evidence type="ECO:0000313" key="1">
    <source>
        <dbReference type="EMBL" id="ASW42672.1"/>
    </source>
</evidence>
<reference evidence="1 2" key="1">
    <citation type="submission" date="2016-08" db="EMBL/GenBank/DDBJ databases">
        <title>Complete Genome Sequence Of The Indigo Reducing Clostridium isatidis DSM15098.</title>
        <authorList>
            <person name="Little G.T."/>
            <person name="Minton N.P."/>
        </authorList>
    </citation>
    <scope>NUCLEOTIDE SEQUENCE [LARGE SCALE GENOMIC DNA]</scope>
    <source>
        <strain evidence="1 2">DSM 15098</strain>
    </source>
</reference>
<dbReference type="AlphaFoldDB" id="A0A343JAW4"/>
<keyword evidence="2" id="KW-1185">Reference proteome</keyword>